<dbReference type="InterPro" id="IPR058792">
    <property type="entry name" value="Beta-barrel_RND_2"/>
</dbReference>
<feature type="DNA-binding region" description="H-T-H motif" evidence="3">
    <location>
        <begin position="33"/>
        <end position="52"/>
    </location>
</feature>
<dbReference type="PRINTS" id="PR00455">
    <property type="entry name" value="HTHTETR"/>
</dbReference>
<dbReference type="InterPro" id="IPR006143">
    <property type="entry name" value="RND_pump_MFP"/>
</dbReference>
<protein>
    <submittedName>
        <fullName evidence="6">Efflux RND transporter periplasmic adaptor subunit</fullName>
    </submittedName>
</protein>
<dbReference type="Gene3D" id="2.40.30.170">
    <property type="match status" value="1"/>
</dbReference>
<proteinExistence type="inferred from homology"/>
<dbReference type="PANTHER" id="PTHR30469:SF15">
    <property type="entry name" value="HLYD FAMILY OF SECRETION PROTEINS"/>
    <property type="match status" value="1"/>
</dbReference>
<accession>A0ABT3ZED0</accession>
<dbReference type="SUPFAM" id="SSF111369">
    <property type="entry name" value="HlyD-like secretion proteins"/>
    <property type="match status" value="1"/>
</dbReference>
<dbReference type="PROSITE" id="PS50977">
    <property type="entry name" value="HTH_TETR_2"/>
    <property type="match status" value="1"/>
</dbReference>
<dbReference type="Gene3D" id="1.10.357.10">
    <property type="entry name" value="Tetracycline Repressor, domain 2"/>
    <property type="match status" value="1"/>
</dbReference>
<sequence>MDTAQADIARQRVCDILDKVKSVFALNGFDGASMQDLAQAAQMSVGNFYRYFSSKNAIITALVKRDLEEIEAVFATIQTASDPGAVFMQLLRYRIENMPFEDAALWSEVQAAASRSPEIAELMRNMEKTVRGNMVDALVRIHNTDDAGAVEDFGIRAQFVILLMHGFAQRMNCSGESTMNEQTRAVGELLLSTIRDVAFKPLSNPSRNRIFLMRNFIALLFSLPLLAAAPLSAAAVDAEKTPVATTQPPSIIAARAVEAQITDRVLANGMITAVEEVLVAPQVEGLAIESLRADVGDQVEAGSVLATLSDDQLILQESQLEANRAKALAAIAQLEAQLAEVNSNAAESVKTSKRAQQLAKSGTYSSVQAEQAEAQATAALARVRSVEQSVKVAEAEIALIDAQQKDIELRLARTEVKAPVSGVVSARGARVGAIASAGAGPMFSIIRDGALELRADVAEVDMLRIAEGQDVQLKLIGSAEPREGTVRLIEPTLNLTTRLGMARIEIKNSQGLRAGMFSDAEIIVAQRNAVVVPVTSVNITPEGANVLKISDGTARRTAVTIGIREGGLLEIAKGLAAGDLIVAKAGAFVRDGDRVTPVEQTDSGDIAAISQ</sequence>
<dbReference type="Pfam" id="PF25989">
    <property type="entry name" value="YknX_C"/>
    <property type="match status" value="1"/>
</dbReference>
<keyword evidence="7" id="KW-1185">Reference proteome</keyword>
<dbReference type="EMBL" id="JAOVZR010000001">
    <property type="protein sequence ID" value="MCY0150001.1"/>
    <property type="molecule type" value="Genomic_DNA"/>
</dbReference>
<evidence type="ECO:0000313" key="7">
    <source>
        <dbReference type="Proteomes" id="UP001073227"/>
    </source>
</evidence>
<keyword evidence="2 3" id="KW-0238">DNA-binding</keyword>
<reference evidence="6" key="1">
    <citation type="submission" date="2022-10" db="EMBL/GenBank/DDBJ databases">
        <title>Hoeflea sp. G2-23, isolated from marine algae.</title>
        <authorList>
            <person name="Kristyanto S."/>
            <person name="Kim J.M."/>
            <person name="Jeon C.O."/>
        </authorList>
    </citation>
    <scope>NUCLEOTIDE SEQUENCE</scope>
    <source>
        <strain evidence="6">G2-23</strain>
    </source>
</reference>
<keyword evidence="4" id="KW-0175">Coiled coil</keyword>
<dbReference type="InterPro" id="IPR001647">
    <property type="entry name" value="HTH_TetR"/>
</dbReference>
<dbReference type="Pfam" id="PF00440">
    <property type="entry name" value="TetR_N"/>
    <property type="match status" value="1"/>
</dbReference>
<dbReference type="SUPFAM" id="SSF46689">
    <property type="entry name" value="Homeodomain-like"/>
    <property type="match status" value="1"/>
</dbReference>
<organism evidence="6 7">
    <name type="scientific">Hoeflea algicola</name>
    <dbReference type="NCBI Taxonomy" id="2983763"/>
    <lineage>
        <taxon>Bacteria</taxon>
        <taxon>Pseudomonadati</taxon>
        <taxon>Pseudomonadota</taxon>
        <taxon>Alphaproteobacteria</taxon>
        <taxon>Hyphomicrobiales</taxon>
        <taxon>Rhizobiaceae</taxon>
        <taxon>Hoeflea</taxon>
    </lineage>
</organism>
<feature type="domain" description="HTH tetR-type" evidence="5">
    <location>
        <begin position="10"/>
        <end position="70"/>
    </location>
</feature>
<evidence type="ECO:0000259" key="5">
    <source>
        <dbReference type="PROSITE" id="PS50977"/>
    </source>
</evidence>
<gene>
    <name evidence="6" type="ORF">OEG84_20430</name>
</gene>
<name>A0ABT3ZED0_9HYPH</name>
<evidence type="ECO:0000256" key="2">
    <source>
        <dbReference type="ARBA" id="ARBA00023125"/>
    </source>
</evidence>
<dbReference type="InterPro" id="IPR009057">
    <property type="entry name" value="Homeodomain-like_sf"/>
</dbReference>
<comment type="similarity">
    <text evidence="1">Belongs to the membrane fusion protein (MFP) (TC 8.A.1) family.</text>
</comment>
<dbReference type="Gene3D" id="2.40.50.100">
    <property type="match status" value="1"/>
</dbReference>
<dbReference type="Gene3D" id="1.10.287.470">
    <property type="entry name" value="Helix hairpin bin"/>
    <property type="match status" value="1"/>
</dbReference>
<dbReference type="Pfam" id="PF25954">
    <property type="entry name" value="Beta-barrel_RND_2"/>
    <property type="match status" value="1"/>
</dbReference>
<dbReference type="Gene3D" id="2.40.420.20">
    <property type="match status" value="1"/>
</dbReference>
<feature type="coiled-coil region" evidence="4">
    <location>
        <begin position="315"/>
        <end position="389"/>
    </location>
</feature>
<evidence type="ECO:0000313" key="6">
    <source>
        <dbReference type="EMBL" id="MCY0150001.1"/>
    </source>
</evidence>
<dbReference type="PANTHER" id="PTHR30469">
    <property type="entry name" value="MULTIDRUG RESISTANCE PROTEIN MDTA"/>
    <property type="match status" value="1"/>
</dbReference>
<evidence type="ECO:0000256" key="1">
    <source>
        <dbReference type="ARBA" id="ARBA00009477"/>
    </source>
</evidence>
<dbReference type="RefSeq" id="WP_267655442.1">
    <property type="nucleotide sequence ID" value="NZ_JAOVZR010000001.1"/>
</dbReference>
<dbReference type="NCBIfam" id="TIGR01730">
    <property type="entry name" value="RND_mfp"/>
    <property type="match status" value="1"/>
</dbReference>
<dbReference type="InterPro" id="IPR058637">
    <property type="entry name" value="YknX-like_C"/>
</dbReference>
<evidence type="ECO:0000256" key="3">
    <source>
        <dbReference type="PROSITE-ProRule" id="PRU00335"/>
    </source>
</evidence>
<dbReference type="Proteomes" id="UP001073227">
    <property type="component" value="Unassembled WGS sequence"/>
</dbReference>
<comment type="caution">
    <text evidence="6">The sequence shown here is derived from an EMBL/GenBank/DDBJ whole genome shotgun (WGS) entry which is preliminary data.</text>
</comment>
<evidence type="ECO:0000256" key="4">
    <source>
        <dbReference type="SAM" id="Coils"/>
    </source>
</evidence>